<dbReference type="InterPro" id="IPR056884">
    <property type="entry name" value="NPHP3-like_N"/>
</dbReference>
<dbReference type="InterPro" id="IPR036770">
    <property type="entry name" value="Ankyrin_rpt-contain_sf"/>
</dbReference>
<proteinExistence type="predicted"/>
<name>A0A9P9GDW5_FUSRE</name>
<dbReference type="EMBL" id="JAGMUX010000015">
    <property type="protein sequence ID" value="KAH7237754.1"/>
    <property type="molecule type" value="Genomic_DNA"/>
</dbReference>
<dbReference type="SUPFAM" id="SSF48403">
    <property type="entry name" value="Ankyrin repeat"/>
    <property type="match status" value="1"/>
</dbReference>
<reference evidence="4" key="1">
    <citation type="journal article" date="2021" name="Nat. Commun.">
        <title>Genetic determinants of endophytism in the Arabidopsis root mycobiome.</title>
        <authorList>
            <person name="Mesny F."/>
            <person name="Miyauchi S."/>
            <person name="Thiergart T."/>
            <person name="Pickel B."/>
            <person name="Atanasova L."/>
            <person name="Karlsson M."/>
            <person name="Huettel B."/>
            <person name="Barry K.W."/>
            <person name="Haridas S."/>
            <person name="Chen C."/>
            <person name="Bauer D."/>
            <person name="Andreopoulos W."/>
            <person name="Pangilinan J."/>
            <person name="LaButti K."/>
            <person name="Riley R."/>
            <person name="Lipzen A."/>
            <person name="Clum A."/>
            <person name="Drula E."/>
            <person name="Henrissat B."/>
            <person name="Kohler A."/>
            <person name="Grigoriev I.V."/>
            <person name="Martin F.M."/>
            <person name="Hacquard S."/>
        </authorList>
    </citation>
    <scope>NUCLEOTIDE SEQUENCE</scope>
    <source>
        <strain evidence="4">MPI-CAGE-AT-0023</strain>
    </source>
</reference>
<evidence type="ECO:0000256" key="2">
    <source>
        <dbReference type="PROSITE-ProRule" id="PRU00023"/>
    </source>
</evidence>
<feature type="domain" description="NACHT" evidence="3">
    <location>
        <begin position="217"/>
        <end position="354"/>
    </location>
</feature>
<comment type="caution">
    <text evidence="4">The sequence shown here is derived from an EMBL/GenBank/DDBJ whole genome shotgun (WGS) entry which is preliminary data.</text>
</comment>
<dbReference type="InterPro" id="IPR027417">
    <property type="entry name" value="P-loop_NTPase"/>
</dbReference>
<dbReference type="OrthoDB" id="1577640at2759"/>
<dbReference type="Pfam" id="PF24883">
    <property type="entry name" value="NPHP3_N"/>
    <property type="match status" value="1"/>
</dbReference>
<accession>A0A9P9GDW5</accession>
<dbReference type="SMART" id="SM00248">
    <property type="entry name" value="ANK"/>
    <property type="match status" value="3"/>
</dbReference>
<dbReference type="Proteomes" id="UP000720189">
    <property type="component" value="Unassembled WGS sequence"/>
</dbReference>
<dbReference type="InterPro" id="IPR002110">
    <property type="entry name" value="Ankyrin_rpt"/>
</dbReference>
<dbReference type="PROSITE" id="PS50297">
    <property type="entry name" value="ANK_REP_REGION"/>
    <property type="match status" value="1"/>
</dbReference>
<dbReference type="SUPFAM" id="SSF52540">
    <property type="entry name" value="P-loop containing nucleoside triphosphate hydrolases"/>
    <property type="match status" value="1"/>
</dbReference>
<gene>
    <name evidence="4" type="ORF">BKA55DRAFT_129387</name>
</gene>
<dbReference type="RefSeq" id="XP_046045613.1">
    <property type="nucleotide sequence ID" value="XM_046184818.1"/>
</dbReference>
<protein>
    <recommendedName>
        <fullName evidence="3">NACHT domain-containing protein</fullName>
    </recommendedName>
</protein>
<dbReference type="Gene3D" id="3.40.50.300">
    <property type="entry name" value="P-loop containing nucleotide triphosphate hydrolases"/>
    <property type="match status" value="1"/>
</dbReference>
<sequence>MVDPISIIGLVGQVSDLIQRAYNYGKAVHDAKGDMRKLYTELLGLKGVLEQLDRLDLASAEPYIADLVRSNEFRNTLSSTSELVARLIENLNKKQTSSRRMNAFLWPWVKDDVKADIQDLERVKTWFIVMMMAENSTQMEVLVIESHEILSIAKEGQTSRKLKEEDEKRAMIKDWIQPFSPAQLHAKALQKRMQSTGLWFLDGNFKVWRDSGEDTPRILWLRGKSGSGKTTLHAAAVDQLRSYHQEAPNIGFAFFYCSFDDRESQQPLNILGSILYQLSEQYPEAFDGIDQLRKSGEVLGENVLLKLISQYVSSFDKFYISVDAINESFSCIEVFEMLLQLLTDNPNVRILVTAISSCTYWLEDLQLQDPPELIEIDMGKEDVGKDIDFYIMTRLNQERLLKRLSKEAKLELREKILYNANGMFRYAQCQLDSLGGLRTAKMVSDALYNLPKDIYEVYEHILLSIPEADKILARESFFLLSVALRPLTILELAEAVILGDYETAVDEQCRLPEPMVLLEICQGLVDYDATTNVVTLAHSSVRAYITSSRTREGEVSWFSYNIPGIHADFANKCLSYLLLEHFQDGCCTEEELEKKFEDYPLLRYASRYWPLHARISDRQGRQEASALAFCLSSKKAGGGNFSFWVQCLMPDASRETIMASEPLYYASSFGLTDLVKSLLTSEDVKVDARGGRYSSSALHVACYRGHVEVARQLLECGADINLLDSDGRTALFWAKRLGRTDIVDLLEDPKYAQTKGHAVMKLSDLPEYIDYPSWFCCGCNGGPQRGRFNHCMGCHHERCEKCIKLAGLDDLEKAPESQSRWICCSCEAGPTKVETKECRDCEHEKCRRCWVFNVLI</sequence>
<dbReference type="InterPro" id="IPR054471">
    <property type="entry name" value="GPIID_WHD"/>
</dbReference>
<dbReference type="PROSITE" id="PS50088">
    <property type="entry name" value="ANK_REPEAT"/>
    <property type="match status" value="1"/>
</dbReference>
<dbReference type="Gene3D" id="1.25.40.20">
    <property type="entry name" value="Ankyrin repeat-containing domain"/>
    <property type="match status" value="1"/>
</dbReference>
<keyword evidence="2" id="KW-0040">ANK repeat</keyword>
<evidence type="ECO:0000313" key="4">
    <source>
        <dbReference type="EMBL" id="KAH7237754.1"/>
    </source>
</evidence>
<evidence type="ECO:0000313" key="5">
    <source>
        <dbReference type="Proteomes" id="UP000720189"/>
    </source>
</evidence>
<dbReference type="PANTHER" id="PTHR10039:SF16">
    <property type="entry name" value="GPI INOSITOL-DEACYLASE"/>
    <property type="match status" value="1"/>
</dbReference>
<dbReference type="AlphaFoldDB" id="A0A9P9GDW5"/>
<dbReference type="InterPro" id="IPR007111">
    <property type="entry name" value="NACHT_NTPase"/>
</dbReference>
<evidence type="ECO:0000256" key="1">
    <source>
        <dbReference type="ARBA" id="ARBA00022737"/>
    </source>
</evidence>
<keyword evidence="5" id="KW-1185">Reference proteome</keyword>
<organism evidence="4 5">
    <name type="scientific">Fusarium redolens</name>
    <dbReference type="NCBI Taxonomy" id="48865"/>
    <lineage>
        <taxon>Eukaryota</taxon>
        <taxon>Fungi</taxon>
        <taxon>Dikarya</taxon>
        <taxon>Ascomycota</taxon>
        <taxon>Pezizomycotina</taxon>
        <taxon>Sordariomycetes</taxon>
        <taxon>Hypocreomycetidae</taxon>
        <taxon>Hypocreales</taxon>
        <taxon>Nectriaceae</taxon>
        <taxon>Fusarium</taxon>
        <taxon>Fusarium redolens species complex</taxon>
    </lineage>
</organism>
<dbReference type="GeneID" id="70214772"/>
<feature type="repeat" description="ANK" evidence="2">
    <location>
        <begin position="693"/>
        <end position="725"/>
    </location>
</feature>
<evidence type="ECO:0000259" key="3">
    <source>
        <dbReference type="PROSITE" id="PS50837"/>
    </source>
</evidence>
<keyword evidence="1" id="KW-0677">Repeat</keyword>
<dbReference type="PROSITE" id="PS50837">
    <property type="entry name" value="NACHT"/>
    <property type="match status" value="1"/>
</dbReference>
<dbReference type="Pfam" id="PF22939">
    <property type="entry name" value="WHD_GPIID"/>
    <property type="match status" value="1"/>
</dbReference>
<dbReference type="Pfam" id="PF12796">
    <property type="entry name" value="Ank_2"/>
    <property type="match status" value="1"/>
</dbReference>
<dbReference type="PANTHER" id="PTHR10039">
    <property type="entry name" value="AMELOGENIN"/>
    <property type="match status" value="1"/>
</dbReference>